<dbReference type="InterPro" id="IPR052488">
    <property type="entry name" value="DMBX_homeobox"/>
</dbReference>
<dbReference type="SMART" id="SM00389">
    <property type="entry name" value="HOX"/>
    <property type="match status" value="1"/>
</dbReference>
<evidence type="ECO:0000259" key="7">
    <source>
        <dbReference type="PROSITE" id="PS50071"/>
    </source>
</evidence>
<dbReference type="GO" id="GO:0005634">
    <property type="term" value="C:nucleus"/>
    <property type="evidence" value="ECO:0007669"/>
    <property type="project" value="UniProtKB-SubCell"/>
</dbReference>
<dbReference type="AlphaFoldDB" id="A0AAU9W839"/>
<keyword evidence="3 5" id="KW-0371">Homeobox</keyword>
<proteinExistence type="inferred from homology"/>
<dbReference type="PANTHER" id="PTHR46639">
    <property type="entry name" value="DIENCEPHALON/MESENCEPHALON HOMEOBOX PROTEIN 1"/>
    <property type="match status" value="1"/>
</dbReference>
<evidence type="ECO:0000256" key="5">
    <source>
        <dbReference type="PROSITE-ProRule" id="PRU00108"/>
    </source>
</evidence>
<comment type="similarity">
    <text evidence="1">Belongs to the paired homeobox family.</text>
</comment>
<dbReference type="GO" id="GO:0000977">
    <property type="term" value="F:RNA polymerase II transcription regulatory region sequence-specific DNA binding"/>
    <property type="evidence" value="ECO:0007669"/>
    <property type="project" value="TreeGrafter"/>
</dbReference>
<evidence type="ECO:0000256" key="1">
    <source>
        <dbReference type="ARBA" id="ARBA00005733"/>
    </source>
</evidence>
<dbReference type="PANTHER" id="PTHR46639:SF2">
    <property type="entry name" value="DIENCEPHALON_MESENCEPHALON HOMEOBOX PROTEIN 1"/>
    <property type="match status" value="1"/>
</dbReference>
<dbReference type="PROSITE" id="PS50071">
    <property type="entry name" value="HOMEOBOX_2"/>
    <property type="match status" value="1"/>
</dbReference>
<organism evidence="8 9">
    <name type="scientific">Pocillopora meandrina</name>
    <dbReference type="NCBI Taxonomy" id="46732"/>
    <lineage>
        <taxon>Eukaryota</taxon>
        <taxon>Metazoa</taxon>
        <taxon>Cnidaria</taxon>
        <taxon>Anthozoa</taxon>
        <taxon>Hexacorallia</taxon>
        <taxon>Scleractinia</taxon>
        <taxon>Astrocoeniina</taxon>
        <taxon>Pocilloporidae</taxon>
        <taxon>Pocillopora</taxon>
    </lineage>
</organism>
<dbReference type="Proteomes" id="UP001159428">
    <property type="component" value="Unassembled WGS sequence"/>
</dbReference>
<dbReference type="GO" id="GO:0000981">
    <property type="term" value="F:DNA-binding transcription factor activity, RNA polymerase II-specific"/>
    <property type="evidence" value="ECO:0007669"/>
    <property type="project" value="InterPro"/>
</dbReference>
<evidence type="ECO:0000256" key="4">
    <source>
        <dbReference type="ARBA" id="ARBA00023242"/>
    </source>
</evidence>
<sequence length="252" mass="28939">MDTHPFSIESILKKPYAKKVEEESKTQPSNSKEALSLAVKLAALFLTLKQFEFWHSRGLANVILEAQQETTRRTPRRTRTAFTHQQLGVLEQFFNKTHYPDVELREELAAKTNLQEGRIQVWFKNRRAKFRKEKGKFTSEVGLSSKSEDEIIQNISQVIQAQEAPCCFQCNMSLPHYCICGDPEEAVKNFHRISSSMFSPFATHAHLTHVHGLHCCPNGSHEGLSAGYFARMRKMKKRRDWSVGEHSALYSL</sequence>
<keyword evidence="2 5" id="KW-0238">DNA-binding</keyword>
<dbReference type="SUPFAM" id="SSF46689">
    <property type="entry name" value="Homeodomain-like"/>
    <property type="match status" value="1"/>
</dbReference>
<reference evidence="8 9" key="1">
    <citation type="submission" date="2022-05" db="EMBL/GenBank/DDBJ databases">
        <authorList>
            <consortium name="Genoscope - CEA"/>
            <person name="William W."/>
        </authorList>
    </citation>
    <scope>NUCLEOTIDE SEQUENCE [LARGE SCALE GENOMIC DNA]</scope>
</reference>
<evidence type="ECO:0000313" key="9">
    <source>
        <dbReference type="Proteomes" id="UP001159428"/>
    </source>
</evidence>
<comment type="caution">
    <text evidence="8">The sequence shown here is derived from an EMBL/GenBank/DDBJ whole genome shotgun (WGS) entry which is preliminary data.</text>
</comment>
<evidence type="ECO:0000256" key="3">
    <source>
        <dbReference type="ARBA" id="ARBA00023155"/>
    </source>
</evidence>
<keyword evidence="9" id="KW-1185">Reference proteome</keyword>
<name>A0AAU9W839_9CNID</name>
<feature type="domain" description="Homeobox" evidence="7">
    <location>
        <begin position="73"/>
        <end position="133"/>
    </location>
</feature>
<accession>A0AAU9W839</accession>
<dbReference type="InterPro" id="IPR017970">
    <property type="entry name" value="Homeobox_CS"/>
</dbReference>
<dbReference type="Gene3D" id="1.10.10.60">
    <property type="entry name" value="Homeodomain-like"/>
    <property type="match status" value="1"/>
</dbReference>
<dbReference type="InterPro" id="IPR001356">
    <property type="entry name" value="HD"/>
</dbReference>
<feature type="DNA-binding region" description="Homeobox" evidence="5">
    <location>
        <begin position="75"/>
        <end position="134"/>
    </location>
</feature>
<comment type="subcellular location">
    <subcellularLocation>
        <location evidence="5 6">Nucleus</location>
    </subcellularLocation>
</comment>
<dbReference type="InterPro" id="IPR009057">
    <property type="entry name" value="Homeodomain-like_sf"/>
</dbReference>
<dbReference type="FunFam" id="1.10.10.60:FF:000551">
    <property type="entry name" value="Predicted protein"/>
    <property type="match status" value="1"/>
</dbReference>
<evidence type="ECO:0000313" key="8">
    <source>
        <dbReference type="EMBL" id="CAH3045219.1"/>
    </source>
</evidence>
<dbReference type="Pfam" id="PF00046">
    <property type="entry name" value="Homeodomain"/>
    <property type="match status" value="1"/>
</dbReference>
<evidence type="ECO:0000256" key="6">
    <source>
        <dbReference type="RuleBase" id="RU000682"/>
    </source>
</evidence>
<dbReference type="CDD" id="cd00086">
    <property type="entry name" value="homeodomain"/>
    <property type="match status" value="1"/>
</dbReference>
<protein>
    <recommendedName>
        <fullName evidence="7">Homeobox domain-containing protein</fullName>
    </recommendedName>
</protein>
<dbReference type="EMBL" id="CALNXJ010000008">
    <property type="protein sequence ID" value="CAH3045219.1"/>
    <property type="molecule type" value="Genomic_DNA"/>
</dbReference>
<keyword evidence="4 5" id="KW-0539">Nucleus</keyword>
<dbReference type="PROSITE" id="PS00027">
    <property type="entry name" value="HOMEOBOX_1"/>
    <property type="match status" value="1"/>
</dbReference>
<evidence type="ECO:0000256" key="2">
    <source>
        <dbReference type="ARBA" id="ARBA00023125"/>
    </source>
</evidence>
<gene>
    <name evidence="8" type="ORF">PMEA_00033242</name>
</gene>